<dbReference type="OrthoDB" id="2371514at2"/>
<dbReference type="Proteomes" id="UP000078336">
    <property type="component" value="Unassembled WGS sequence"/>
</dbReference>
<proteinExistence type="inferred from homology"/>
<organism evidence="2 3">
    <name type="scientific">Anoxybacillus flavithermus</name>
    <dbReference type="NCBI Taxonomy" id="33934"/>
    <lineage>
        <taxon>Bacteria</taxon>
        <taxon>Bacillati</taxon>
        <taxon>Bacillota</taxon>
        <taxon>Bacilli</taxon>
        <taxon>Bacillales</taxon>
        <taxon>Anoxybacillaceae</taxon>
        <taxon>Anoxybacillus</taxon>
    </lineage>
</organism>
<comment type="caution">
    <text evidence="2">The sequence shown here is derived from an EMBL/GenBank/DDBJ whole genome shotgun (WGS) entry which is preliminary data.</text>
</comment>
<dbReference type="Pfam" id="PF06782">
    <property type="entry name" value="UPF0236"/>
    <property type="match status" value="1"/>
</dbReference>
<evidence type="ECO:0000313" key="3">
    <source>
        <dbReference type="Proteomes" id="UP000078336"/>
    </source>
</evidence>
<evidence type="ECO:0000256" key="1">
    <source>
        <dbReference type="ARBA" id="ARBA00006539"/>
    </source>
</evidence>
<protein>
    <submittedName>
        <fullName evidence="2">Uncharacterized protein</fullName>
    </submittedName>
</protein>
<reference evidence="2 3" key="1">
    <citation type="submission" date="2016-03" db="EMBL/GenBank/DDBJ databases">
        <title>Spore heat resistance.</title>
        <authorList>
            <person name="Boekhorst J."/>
            <person name="Berendsen E.M."/>
            <person name="Wells-Bennik M.H."/>
            <person name="Kuipers O.P."/>
        </authorList>
    </citation>
    <scope>NUCLEOTIDE SEQUENCE [LARGE SCALE GENOMIC DNA]</scope>
    <source>
        <strain evidence="2 3">AF16</strain>
    </source>
</reference>
<gene>
    <name evidence="2" type="ORF">TAF16_1765</name>
</gene>
<dbReference type="AlphaFoldDB" id="A0A178TBE1"/>
<dbReference type="NCBIfam" id="NF033529">
    <property type="entry name" value="transpos_ISLre2"/>
    <property type="match status" value="1"/>
</dbReference>
<name>A0A178TBE1_9BACL</name>
<sequence>MQDYITNGLTLKEIEQSLFRHMQKQYGHLLQQVLEEIDRTLAEQRDKKRYALKDKRTIRLQTLFGEVEVKRNYYFDREKKVYTSLLDVFLQFDGAHGVSPLLEETAIHLAVTGSSYRQAAQSLEKLVGYACMSHETIRQSIIEAEVEGHRAMEKKGRVFFIEADGLYVKRQRSRIKGKEEKIITIHQGWEKNGKRVSLVNRRYMVHQTNEPIWEAVENFLMKEYSYDPFEDWVVINGDGAPWITACREYFGDRGYFQLDRFHVAREIRQLFRGHARYRVIRKKLASWDEEGVLRELTSAIGTLEHEEKEKQLEALVRRIEEMPGCLRDYRVWLKEKGIDTTNMRAMGSAEGTMHVFAKRSKNGRSWRDAGIEAMLRAIVAIKDTLLIRTRDGVMYGAEEREETKRETIVKKALKRVQTQMTEVVRDNIPYLRQSSGTPIYEALQALKGF</sequence>
<keyword evidence="3" id="KW-1185">Reference proteome</keyword>
<dbReference type="RefSeq" id="WP_064214294.1">
    <property type="nucleotide sequence ID" value="NZ_CP021838.1"/>
</dbReference>
<dbReference type="EMBL" id="LUCQ01000103">
    <property type="protein sequence ID" value="OAO78689.1"/>
    <property type="molecule type" value="Genomic_DNA"/>
</dbReference>
<accession>A0A178TBE1</accession>
<evidence type="ECO:0000313" key="2">
    <source>
        <dbReference type="EMBL" id="OAO78689.1"/>
    </source>
</evidence>
<dbReference type="PATRIC" id="fig|33934.7.peg.3007"/>
<comment type="similarity">
    <text evidence="1">Belongs to the UPF0236 family.</text>
</comment>
<dbReference type="InterPro" id="IPR009620">
    <property type="entry name" value="UPF0236"/>
</dbReference>